<dbReference type="AlphaFoldDB" id="A0AAW7ZCD2"/>
<proteinExistence type="predicted"/>
<evidence type="ECO:0000256" key="1">
    <source>
        <dbReference type="SAM" id="MobiDB-lite"/>
    </source>
</evidence>
<keyword evidence="3" id="KW-1185">Reference proteome</keyword>
<accession>A0AAW7ZCD2</accession>
<feature type="region of interest" description="Disordered" evidence="1">
    <location>
        <begin position="26"/>
        <end position="45"/>
    </location>
</feature>
<protein>
    <submittedName>
        <fullName evidence="2">Uncharacterized protein</fullName>
    </submittedName>
</protein>
<dbReference type="RefSeq" id="WP_304542094.1">
    <property type="nucleotide sequence ID" value="NZ_JARPTC010000009.1"/>
</dbReference>
<comment type="caution">
    <text evidence="2">The sequence shown here is derived from an EMBL/GenBank/DDBJ whole genome shotgun (WGS) entry which is preliminary data.</text>
</comment>
<reference evidence="2" key="1">
    <citation type="journal article" date="2023" name="J. Hazard. Mater.">
        <title>Anaerobic biodegradation of pyrene and benzo[a]pyrene by a new sulfate-reducing Desulforamulus aquiferis strain DSA.</title>
        <authorList>
            <person name="Zhang Z."/>
            <person name="Sun J."/>
            <person name="Gong X."/>
            <person name="Wang C."/>
            <person name="Wang H."/>
        </authorList>
    </citation>
    <scope>NUCLEOTIDE SEQUENCE</scope>
    <source>
        <strain evidence="2">DSA</strain>
    </source>
</reference>
<feature type="compositionally biased region" description="Low complexity" evidence="1">
    <location>
        <begin position="28"/>
        <end position="45"/>
    </location>
</feature>
<sequence length="213" mass="23822">MYQNVQQLQSRISNLRSELSSIEQMCRQMQQSEQNNQQQLQQMSQVESNASQQLQRISQTCQRINQELNQLTSMSSQMMSQNQGFQGNQYGSSQYGGQYGQGQQYGTTSYGLAGQNQQTGQFGGNINSVISAATSHQNQGTGFNTSQFGQGQNFGQFGQNQYNQYTQRSGQNFQNQNLGSYGISSAQASYLSQFGNQQTQPYQNNFSTTQFGQ</sequence>
<name>A0AAW7ZCD2_9FIRM</name>
<dbReference type="EMBL" id="JARPTC010000009">
    <property type="protein sequence ID" value="MDO7786982.1"/>
    <property type="molecule type" value="Genomic_DNA"/>
</dbReference>
<organism evidence="2 3">
    <name type="scientific">Desulforamulus aquiferis</name>
    <dbReference type="NCBI Taxonomy" id="1397668"/>
    <lineage>
        <taxon>Bacteria</taxon>
        <taxon>Bacillati</taxon>
        <taxon>Bacillota</taxon>
        <taxon>Clostridia</taxon>
        <taxon>Eubacteriales</taxon>
        <taxon>Peptococcaceae</taxon>
        <taxon>Desulforamulus</taxon>
    </lineage>
</organism>
<evidence type="ECO:0000313" key="3">
    <source>
        <dbReference type="Proteomes" id="UP001172911"/>
    </source>
</evidence>
<gene>
    <name evidence="2" type="ORF">P6N53_07065</name>
</gene>
<dbReference type="Proteomes" id="UP001172911">
    <property type="component" value="Unassembled WGS sequence"/>
</dbReference>
<evidence type="ECO:0000313" key="2">
    <source>
        <dbReference type="EMBL" id="MDO7786982.1"/>
    </source>
</evidence>
<reference evidence="2" key="2">
    <citation type="submission" date="2023-03" db="EMBL/GenBank/DDBJ databases">
        <authorList>
            <person name="Zhang Z."/>
        </authorList>
    </citation>
    <scope>NUCLEOTIDE SEQUENCE</scope>
    <source>
        <strain evidence="2">DSA</strain>
    </source>
</reference>